<dbReference type="SUPFAM" id="SSF53335">
    <property type="entry name" value="S-adenosyl-L-methionine-dependent methyltransferases"/>
    <property type="match status" value="1"/>
</dbReference>
<evidence type="ECO:0000313" key="4">
    <source>
        <dbReference type="EMBL" id="VFK22399.1"/>
    </source>
</evidence>
<evidence type="ECO:0000256" key="1">
    <source>
        <dbReference type="ARBA" id="ARBA00022603"/>
    </source>
</evidence>
<dbReference type="AlphaFoldDB" id="A0A450Y191"/>
<dbReference type="Pfam" id="PF13649">
    <property type="entry name" value="Methyltransf_25"/>
    <property type="match status" value="1"/>
</dbReference>
<reference evidence="5" key="1">
    <citation type="submission" date="2019-02" db="EMBL/GenBank/DDBJ databases">
        <authorList>
            <person name="Gruber-Vodicka R. H."/>
            <person name="Seah K. B. B."/>
        </authorList>
    </citation>
    <scope>NUCLEOTIDE SEQUENCE</scope>
    <source>
        <strain evidence="4">BECK_S312</strain>
        <strain evidence="5">BECK_S426</strain>
    </source>
</reference>
<accession>A0A450Y191</accession>
<dbReference type="InterPro" id="IPR041698">
    <property type="entry name" value="Methyltransf_25"/>
</dbReference>
<dbReference type="GO" id="GO:0032259">
    <property type="term" value="P:methylation"/>
    <property type="evidence" value="ECO:0007669"/>
    <property type="project" value="UniProtKB-KW"/>
</dbReference>
<dbReference type="CDD" id="cd02440">
    <property type="entry name" value="AdoMet_MTases"/>
    <property type="match status" value="1"/>
</dbReference>
<dbReference type="EMBL" id="CAADFP010000359">
    <property type="protein sequence ID" value="VFK35320.1"/>
    <property type="molecule type" value="Genomic_DNA"/>
</dbReference>
<dbReference type="EMBL" id="CAADFM010000344">
    <property type="protein sequence ID" value="VFK22399.1"/>
    <property type="molecule type" value="Genomic_DNA"/>
</dbReference>
<protein>
    <submittedName>
        <fullName evidence="5">Methyltransferase domain-containing protein</fullName>
    </submittedName>
</protein>
<name>A0A450Y191_9GAMM</name>
<organism evidence="5">
    <name type="scientific">Candidatus Kentrum sp. LPFa</name>
    <dbReference type="NCBI Taxonomy" id="2126335"/>
    <lineage>
        <taxon>Bacteria</taxon>
        <taxon>Pseudomonadati</taxon>
        <taxon>Pseudomonadota</taxon>
        <taxon>Gammaproteobacteria</taxon>
        <taxon>Candidatus Kentrum</taxon>
    </lineage>
</organism>
<dbReference type="PANTHER" id="PTHR43861:SF1">
    <property type="entry name" value="TRANS-ACONITATE 2-METHYLTRANSFERASE"/>
    <property type="match status" value="1"/>
</dbReference>
<gene>
    <name evidence="4" type="ORF">BECKLPF1236A_GA0070988_103442</name>
    <name evidence="5" type="ORF">BECKLPF1236C_GA0070990_103592</name>
</gene>
<evidence type="ECO:0000313" key="5">
    <source>
        <dbReference type="EMBL" id="VFK35320.1"/>
    </source>
</evidence>
<keyword evidence="2 5" id="KW-0808">Transferase</keyword>
<dbReference type="GO" id="GO:0008168">
    <property type="term" value="F:methyltransferase activity"/>
    <property type="evidence" value="ECO:0007669"/>
    <property type="project" value="UniProtKB-KW"/>
</dbReference>
<keyword evidence="1 5" id="KW-0489">Methyltransferase</keyword>
<dbReference type="PANTHER" id="PTHR43861">
    <property type="entry name" value="TRANS-ACONITATE 2-METHYLTRANSFERASE-RELATED"/>
    <property type="match status" value="1"/>
</dbReference>
<evidence type="ECO:0000256" key="2">
    <source>
        <dbReference type="ARBA" id="ARBA00022679"/>
    </source>
</evidence>
<proteinExistence type="predicted"/>
<dbReference type="InterPro" id="IPR029063">
    <property type="entry name" value="SAM-dependent_MTases_sf"/>
</dbReference>
<evidence type="ECO:0000259" key="3">
    <source>
        <dbReference type="Pfam" id="PF13649"/>
    </source>
</evidence>
<feature type="domain" description="Methyltransferase" evidence="3">
    <location>
        <begin position="10"/>
        <end position="105"/>
    </location>
</feature>
<dbReference type="Gene3D" id="3.40.50.150">
    <property type="entry name" value="Vaccinia Virus protein VP39"/>
    <property type="match status" value="1"/>
</dbReference>
<sequence length="158" mass="18013">MLGDLSGKSILDLACGEGYYTRKLKQREATRVLGVDISEKMIELARQDETKEPLGIEYIIRDARELGEIGKFDMVVAAYLLNYAQTKEQLLEMCQSIYTNLKPGGRFVTLNNNPEQSLSSYSKTEKYGLIKKVSKPLHVRYTDRNDAHNRSRKKSSQC</sequence>